<dbReference type="AlphaFoldDB" id="A0A6J6AYN4"/>
<dbReference type="GO" id="GO:0008033">
    <property type="term" value="P:tRNA processing"/>
    <property type="evidence" value="ECO:0007669"/>
    <property type="project" value="UniProtKB-KW"/>
</dbReference>
<dbReference type="GO" id="GO:0000049">
    <property type="term" value="F:tRNA binding"/>
    <property type="evidence" value="ECO:0007669"/>
    <property type="project" value="TreeGrafter"/>
</dbReference>
<dbReference type="InterPro" id="IPR006070">
    <property type="entry name" value="Sua5-like_dom"/>
</dbReference>
<dbReference type="Pfam" id="PF01300">
    <property type="entry name" value="Sua5_yciO_yrdC"/>
    <property type="match status" value="1"/>
</dbReference>
<evidence type="ECO:0000313" key="18">
    <source>
        <dbReference type="EMBL" id="CAB5009157.1"/>
    </source>
</evidence>
<evidence type="ECO:0000313" key="16">
    <source>
        <dbReference type="EMBL" id="CAB4717896.1"/>
    </source>
</evidence>
<evidence type="ECO:0000313" key="14">
    <source>
        <dbReference type="EMBL" id="CAB4589384.1"/>
    </source>
</evidence>
<reference evidence="13" key="1">
    <citation type="submission" date="2020-05" db="EMBL/GenBank/DDBJ databases">
        <authorList>
            <person name="Chiriac C."/>
            <person name="Salcher M."/>
            <person name="Ghai R."/>
            <person name="Kavagutti S V."/>
        </authorList>
    </citation>
    <scope>NUCLEOTIDE SEQUENCE</scope>
</reference>
<evidence type="ECO:0000256" key="11">
    <source>
        <dbReference type="ARBA" id="ARBA00048366"/>
    </source>
</evidence>
<evidence type="ECO:0000256" key="4">
    <source>
        <dbReference type="ARBA" id="ARBA00022490"/>
    </source>
</evidence>
<dbReference type="EMBL" id="CAEZYL010000010">
    <property type="protein sequence ID" value="CAB4717896.1"/>
    <property type="molecule type" value="Genomic_DNA"/>
</dbReference>
<dbReference type="GO" id="GO:0061710">
    <property type="term" value="F:L-threonylcarbamoyladenylate synthase"/>
    <property type="evidence" value="ECO:0007669"/>
    <property type="project" value="UniProtKB-EC"/>
</dbReference>
<evidence type="ECO:0000256" key="5">
    <source>
        <dbReference type="ARBA" id="ARBA00022679"/>
    </source>
</evidence>
<protein>
    <recommendedName>
        <fullName evidence="10">L-threonylcarbamoyladenylate synthase</fullName>
        <ecNumber evidence="3">2.7.7.87</ecNumber>
    </recommendedName>
    <alternativeName>
        <fullName evidence="10">L-threonylcarbamoyladenylate synthase</fullName>
    </alternativeName>
</protein>
<proteinExistence type="inferred from homology"/>
<dbReference type="PANTHER" id="PTHR17490">
    <property type="entry name" value="SUA5"/>
    <property type="match status" value="1"/>
</dbReference>
<keyword evidence="9" id="KW-0067">ATP-binding</keyword>
<organism evidence="13">
    <name type="scientific">freshwater metagenome</name>
    <dbReference type="NCBI Taxonomy" id="449393"/>
    <lineage>
        <taxon>unclassified sequences</taxon>
        <taxon>metagenomes</taxon>
        <taxon>ecological metagenomes</taxon>
    </lineage>
</organism>
<comment type="similarity">
    <text evidence="2">Belongs to the SUA5 family.</text>
</comment>
<evidence type="ECO:0000256" key="7">
    <source>
        <dbReference type="ARBA" id="ARBA00022695"/>
    </source>
</evidence>
<dbReference type="InterPro" id="IPR050156">
    <property type="entry name" value="TC-AMP_synthase_SUA5"/>
</dbReference>
<keyword evidence="6" id="KW-0819">tRNA processing</keyword>
<evidence type="ECO:0000256" key="9">
    <source>
        <dbReference type="ARBA" id="ARBA00022840"/>
    </source>
</evidence>
<keyword evidence="7" id="KW-0548">Nucleotidyltransferase</keyword>
<dbReference type="EMBL" id="CAFBME010000093">
    <property type="protein sequence ID" value="CAB4900062.1"/>
    <property type="molecule type" value="Genomic_DNA"/>
</dbReference>
<dbReference type="Gene3D" id="3.90.870.10">
    <property type="entry name" value="DHBP synthase"/>
    <property type="match status" value="1"/>
</dbReference>
<evidence type="ECO:0000256" key="6">
    <source>
        <dbReference type="ARBA" id="ARBA00022694"/>
    </source>
</evidence>
<evidence type="ECO:0000256" key="2">
    <source>
        <dbReference type="ARBA" id="ARBA00007663"/>
    </source>
</evidence>
<evidence type="ECO:0000313" key="15">
    <source>
        <dbReference type="EMBL" id="CAB4608417.1"/>
    </source>
</evidence>
<dbReference type="PANTHER" id="PTHR17490:SF16">
    <property type="entry name" value="THREONYLCARBAMOYL-AMP SYNTHASE"/>
    <property type="match status" value="1"/>
</dbReference>
<dbReference type="PROSITE" id="PS51163">
    <property type="entry name" value="YRDC"/>
    <property type="match status" value="1"/>
</dbReference>
<comment type="catalytic activity">
    <reaction evidence="11">
        <text>L-threonine + hydrogencarbonate + ATP = L-threonylcarbamoyladenylate + diphosphate + H2O</text>
        <dbReference type="Rhea" id="RHEA:36407"/>
        <dbReference type="ChEBI" id="CHEBI:15377"/>
        <dbReference type="ChEBI" id="CHEBI:17544"/>
        <dbReference type="ChEBI" id="CHEBI:30616"/>
        <dbReference type="ChEBI" id="CHEBI:33019"/>
        <dbReference type="ChEBI" id="CHEBI:57926"/>
        <dbReference type="ChEBI" id="CHEBI:73682"/>
        <dbReference type="EC" id="2.7.7.87"/>
    </reaction>
</comment>
<gene>
    <name evidence="13" type="ORF">UFOPK1380_00408</name>
    <name evidence="14" type="ORF">UFOPK1778_00596</name>
    <name evidence="15" type="ORF">UFOPK1863_00233</name>
    <name evidence="16" type="ORF">UFOPK2689_00331</name>
    <name evidence="17" type="ORF">UFOPK3555_00855</name>
    <name evidence="18" type="ORF">UFOPK4095_00367</name>
</gene>
<evidence type="ECO:0000256" key="3">
    <source>
        <dbReference type="ARBA" id="ARBA00012584"/>
    </source>
</evidence>
<keyword evidence="8" id="KW-0547">Nucleotide-binding</keyword>
<dbReference type="InterPro" id="IPR017945">
    <property type="entry name" value="DHBP_synth_RibB-like_a/b_dom"/>
</dbReference>
<dbReference type="GO" id="GO:0003725">
    <property type="term" value="F:double-stranded RNA binding"/>
    <property type="evidence" value="ECO:0007669"/>
    <property type="project" value="InterPro"/>
</dbReference>
<dbReference type="EMBL" id="CAEZUD010000024">
    <property type="protein sequence ID" value="CAB4589384.1"/>
    <property type="molecule type" value="Genomic_DNA"/>
</dbReference>
<evidence type="ECO:0000256" key="10">
    <source>
        <dbReference type="ARBA" id="ARBA00029774"/>
    </source>
</evidence>
<accession>A0A6J6AYN4</accession>
<evidence type="ECO:0000313" key="17">
    <source>
        <dbReference type="EMBL" id="CAB4900062.1"/>
    </source>
</evidence>
<dbReference type="GO" id="GO:0005524">
    <property type="term" value="F:ATP binding"/>
    <property type="evidence" value="ECO:0007669"/>
    <property type="project" value="UniProtKB-KW"/>
</dbReference>
<dbReference type="EMBL" id="CAFBPI010000014">
    <property type="protein sequence ID" value="CAB5009157.1"/>
    <property type="molecule type" value="Genomic_DNA"/>
</dbReference>
<comment type="subcellular location">
    <subcellularLocation>
        <location evidence="1">Cytoplasm</location>
    </subcellularLocation>
</comment>
<keyword evidence="4" id="KW-0963">Cytoplasm</keyword>
<dbReference type="EC" id="2.7.7.87" evidence="3"/>
<dbReference type="GO" id="GO:0006450">
    <property type="term" value="P:regulation of translational fidelity"/>
    <property type="evidence" value="ECO:0007669"/>
    <property type="project" value="TreeGrafter"/>
</dbReference>
<dbReference type="SUPFAM" id="SSF55821">
    <property type="entry name" value="YrdC/RibB"/>
    <property type="match status" value="1"/>
</dbReference>
<evidence type="ECO:0000259" key="12">
    <source>
        <dbReference type="PROSITE" id="PS51163"/>
    </source>
</evidence>
<evidence type="ECO:0000313" key="13">
    <source>
        <dbReference type="EMBL" id="CAB4531871.1"/>
    </source>
</evidence>
<evidence type="ECO:0000256" key="8">
    <source>
        <dbReference type="ARBA" id="ARBA00022741"/>
    </source>
</evidence>
<name>A0A6J6AYN4_9ZZZZ</name>
<sequence>MSELLLINLVAIAPGSAEYRDSITAVAARISAGEVIIAPLESSYVFLCDAFNREAVSKIHFLRGDAPGTACQVAIASATTLQGITQQLSSALKSLAETFWPGLLTLMVRPNAALHWDLGDGGVLESFAVRVPDQDFVREVIAKVGPVAIASASMSGQPPSLSLAQTSALPEEISVYVDGGEFELSLSSTVVAETSAGFVNCTRIGAISLEELRKVLPTIGASN</sequence>
<dbReference type="EMBL" id="CAEZUY010000010">
    <property type="protein sequence ID" value="CAB4608417.1"/>
    <property type="molecule type" value="Genomic_DNA"/>
</dbReference>
<feature type="domain" description="YrdC-like" evidence="12">
    <location>
        <begin position="20"/>
        <end position="207"/>
    </location>
</feature>
<dbReference type="EMBL" id="CAEZSC010000015">
    <property type="protein sequence ID" value="CAB4531871.1"/>
    <property type="molecule type" value="Genomic_DNA"/>
</dbReference>
<keyword evidence="5" id="KW-0808">Transferase</keyword>
<dbReference type="GO" id="GO:0005737">
    <property type="term" value="C:cytoplasm"/>
    <property type="evidence" value="ECO:0007669"/>
    <property type="project" value="UniProtKB-SubCell"/>
</dbReference>
<evidence type="ECO:0000256" key="1">
    <source>
        <dbReference type="ARBA" id="ARBA00004496"/>
    </source>
</evidence>